<dbReference type="Proteomes" id="UP000321907">
    <property type="component" value="Unassembled WGS sequence"/>
</dbReference>
<organism evidence="2 3">
    <name type="scientific">Neolewinella aurantiaca</name>
    <dbReference type="NCBI Taxonomy" id="2602767"/>
    <lineage>
        <taxon>Bacteria</taxon>
        <taxon>Pseudomonadati</taxon>
        <taxon>Bacteroidota</taxon>
        <taxon>Saprospiria</taxon>
        <taxon>Saprospirales</taxon>
        <taxon>Lewinellaceae</taxon>
        <taxon>Neolewinella</taxon>
    </lineage>
</organism>
<protein>
    <submittedName>
        <fullName evidence="2">Uncharacterized protein</fullName>
    </submittedName>
</protein>
<feature type="transmembrane region" description="Helical" evidence="1">
    <location>
        <begin position="9"/>
        <end position="29"/>
    </location>
</feature>
<evidence type="ECO:0000313" key="3">
    <source>
        <dbReference type="Proteomes" id="UP000321907"/>
    </source>
</evidence>
<name>A0A5C7F584_9BACT</name>
<accession>A0A5C7F584</accession>
<dbReference type="AlphaFoldDB" id="A0A5C7F584"/>
<dbReference type="EMBL" id="VOXD01000048">
    <property type="protein sequence ID" value="TXF85243.1"/>
    <property type="molecule type" value="Genomic_DNA"/>
</dbReference>
<dbReference type="RefSeq" id="WP_147932708.1">
    <property type="nucleotide sequence ID" value="NZ_VOXD01000048.1"/>
</dbReference>
<reference evidence="2 3" key="1">
    <citation type="submission" date="2019-08" db="EMBL/GenBank/DDBJ databases">
        <title>Lewinella sp. strain SSH13 Genome sequencing and assembly.</title>
        <authorList>
            <person name="Kim I."/>
        </authorList>
    </citation>
    <scope>NUCLEOTIDE SEQUENCE [LARGE SCALE GENOMIC DNA]</scope>
    <source>
        <strain evidence="2 3">SSH13</strain>
    </source>
</reference>
<comment type="caution">
    <text evidence="2">The sequence shown here is derived from an EMBL/GenBank/DDBJ whole genome shotgun (WGS) entry which is preliminary data.</text>
</comment>
<keyword evidence="1" id="KW-0812">Transmembrane</keyword>
<keyword evidence="1" id="KW-0472">Membrane</keyword>
<evidence type="ECO:0000256" key="1">
    <source>
        <dbReference type="SAM" id="Phobius"/>
    </source>
</evidence>
<evidence type="ECO:0000313" key="2">
    <source>
        <dbReference type="EMBL" id="TXF85243.1"/>
    </source>
</evidence>
<keyword evidence="3" id="KW-1185">Reference proteome</keyword>
<keyword evidence="1" id="KW-1133">Transmembrane helix</keyword>
<sequence length="75" mass="8420">MKTVFNNFVLYFNFLLLGLATAVVIKLALLGSSGHEILTEFTDLIFPSIALSIAYFRLAYPYRWRQLVAGFSGAK</sequence>
<gene>
    <name evidence="2" type="ORF">FUA23_20795</name>
</gene>
<proteinExistence type="predicted"/>
<feature type="transmembrane region" description="Helical" evidence="1">
    <location>
        <begin position="41"/>
        <end position="60"/>
    </location>
</feature>